<keyword evidence="3" id="KW-1185">Reference proteome</keyword>
<dbReference type="InterPro" id="IPR036928">
    <property type="entry name" value="AS_sf"/>
</dbReference>
<dbReference type="InterPro" id="IPR000120">
    <property type="entry name" value="Amidase"/>
</dbReference>
<dbReference type="EC" id="6.3.5.7" evidence="2"/>
<dbReference type="GO" id="GO:0050566">
    <property type="term" value="F:asparaginyl-tRNA synthase (glutamine-hydrolyzing) activity"/>
    <property type="evidence" value="ECO:0007669"/>
    <property type="project" value="UniProtKB-EC"/>
</dbReference>
<dbReference type="PANTHER" id="PTHR11895:SF176">
    <property type="entry name" value="AMIDASE AMID-RELATED"/>
    <property type="match status" value="1"/>
</dbReference>
<organism evidence="2 3">
    <name type="scientific">Paracidovorax wautersii</name>
    <dbReference type="NCBI Taxonomy" id="1177982"/>
    <lineage>
        <taxon>Bacteria</taxon>
        <taxon>Pseudomonadati</taxon>
        <taxon>Pseudomonadota</taxon>
        <taxon>Betaproteobacteria</taxon>
        <taxon>Burkholderiales</taxon>
        <taxon>Comamonadaceae</taxon>
        <taxon>Paracidovorax</taxon>
    </lineage>
</organism>
<dbReference type="PROSITE" id="PS00571">
    <property type="entry name" value="AMIDASES"/>
    <property type="match status" value="1"/>
</dbReference>
<evidence type="ECO:0000313" key="3">
    <source>
        <dbReference type="Proteomes" id="UP001267710"/>
    </source>
</evidence>
<reference evidence="2 3" key="1">
    <citation type="submission" date="2023-08" db="EMBL/GenBank/DDBJ databases">
        <title>Functional and genomic diversity of the sorghum phyllosphere microbiome.</title>
        <authorList>
            <person name="Shade A."/>
        </authorList>
    </citation>
    <scope>NUCLEOTIDE SEQUENCE [LARGE SCALE GENOMIC DNA]</scope>
    <source>
        <strain evidence="2 3">SORGH_AS_0335</strain>
    </source>
</reference>
<evidence type="ECO:0000313" key="2">
    <source>
        <dbReference type="EMBL" id="MDR6216009.1"/>
    </source>
</evidence>
<dbReference type="SUPFAM" id="SSF75304">
    <property type="entry name" value="Amidase signature (AS) enzymes"/>
    <property type="match status" value="1"/>
</dbReference>
<dbReference type="InterPro" id="IPR023631">
    <property type="entry name" value="Amidase_dom"/>
</dbReference>
<accession>A0ABU1IIB9</accession>
<dbReference type="EC" id="6.3.5.6" evidence="2"/>
<dbReference type="GO" id="GO:0050567">
    <property type="term" value="F:glutaminyl-tRNA synthase (glutamine-hydrolyzing) activity"/>
    <property type="evidence" value="ECO:0007669"/>
    <property type="project" value="UniProtKB-EC"/>
</dbReference>
<keyword evidence="2" id="KW-0436">Ligase</keyword>
<dbReference type="Pfam" id="PF01425">
    <property type="entry name" value="Amidase"/>
    <property type="match status" value="1"/>
</dbReference>
<name>A0ABU1IIB9_9BURK</name>
<dbReference type="RefSeq" id="WP_309831093.1">
    <property type="nucleotide sequence ID" value="NZ_JAVIZX010000001.1"/>
</dbReference>
<comment type="caution">
    <text evidence="2">The sequence shown here is derived from an EMBL/GenBank/DDBJ whole genome shotgun (WGS) entry which is preliminary data.</text>
</comment>
<dbReference type="Gene3D" id="3.90.1300.10">
    <property type="entry name" value="Amidase signature (AS) domain"/>
    <property type="match status" value="1"/>
</dbReference>
<dbReference type="InterPro" id="IPR020556">
    <property type="entry name" value="Amidase_CS"/>
</dbReference>
<dbReference type="EMBL" id="JAVIZX010000001">
    <property type="protein sequence ID" value="MDR6216009.1"/>
    <property type="molecule type" value="Genomic_DNA"/>
</dbReference>
<feature type="domain" description="Amidase" evidence="1">
    <location>
        <begin position="41"/>
        <end position="443"/>
    </location>
</feature>
<proteinExistence type="predicted"/>
<sequence length="456" mass="47711">MHPTLETLRRRIAAGQARADEEMERSIAAAQSPVCAAVFRQTLFGSARQEASQPGVQQLPLAGLAVSVKDLFDMQGLATGAGSTIRAAEPPAAADSPAVARLRQAGAAFIGRTHMVEFAFSGVGVNPHFGTPAAHDGRHGALPGPARVPGGSSSGAAVSVATGAAHIALGSDTGGSIRIPAALNGIVGFKNTARRVPTEGAVPLSTTLDTACALTRSVGDAIVAHEILSARRVVRSPAALPAWRLAVPTHTFLDGLEPAVATAFERTIGTLRRSGAQITEVPLHATEQLAEVNATGGFSAAESYAWHRHLLARHRDRYDPRVRARIERGAQMTAADYIDLLHARRGWIARMEADMQGFDAFLSPTVPLTAPPLADVAPADGADPAADARRDAEFARVNGLLLRNTSVVNVLDGCALSLPCHLPGELPVGLMVWQGAMRDDAVLAVGLLIEKVLQKQ</sequence>
<dbReference type="Proteomes" id="UP001267710">
    <property type="component" value="Unassembled WGS sequence"/>
</dbReference>
<protein>
    <submittedName>
        <fullName evidence="2">Aspartyl-tRNA(Asn)/glutamyl-tRNA(Gln) amidotransferase subunit A</fullName>
        <ecNumber evidence="2">6.3.5.6</ecNumber>
        <ecNumber evidence="2">6.3.5.7</ecNumber>
    </submittedName>
</protein>
<dbReference type="PANTHER" id="PTHR11895">
    <property type="entry name" value="TRANSAMIDASE"/>
    <property type="match status" value="1"/>
</dbReference>
<evidence type="ECO:0000259" key="1">
    <source>
        <dbReference type="Pfam" id="PF01425"/>
    </source>
</evidence>
<dbReference type="NCBIfam" id="NF005460">
    <property type="entry name" value="PRK07056.1"/>
    <property type="match status" value="1"/>
</dbReference>
<gene>
    <name evidence="2" type="ORF">QE399_003698</name>
</gene>